<name>A0A4D7QL32_9HYPH</name>
<reference evidence="1 2" key="1">
    <citation type="submission" date="2019-04" db="EMBL/GenBank/DDBJ databases">
        <title>Phreatobacter aquaticus sp. nov.</title>
        <authorList>
            <person name="Choi A."/>
            <person name="Baek K."/>
        </authorList>
    </citation>
    <scope>NUCLEOTIDE SEQUENCE [LARGE SCALE GENOMIC DNA]</scope>
    <source>
        <strain evidence="1 2">NMCR1094</strain>
    </source>
</reference>
<dbReference type="KEGG" id="paqt:E8L99_19570"/>
<gene>
    <name evidence="1" type="ORF">E8L99_19570</name>
</gene>
<protein>
    <submittedName>
        <fullName evidence="1">Nucleotidyltransferase family protein</fullName>
    </submittedName>
</protein>
<dbReference type="EMBL" id="CP039865">
    <property type="protein sequence ID" value="QCK87795.1"/>
    <property type="molecule type" value="Genomic_DNA"/>
</dbReference>
<keyword evidence="2" id="KW-1185">Reference proteome</keyword>
<dbReference type="InterPro" id="IPR039498">
    <property type="entry name" value="NTP_transf_5"/>
</dbReference>
<dbReference type="Proteomes" id="UP000298588">
    <property type="component" value="Chromosome"/>
</dbReference>
<accession>A0A4D7QL32</accession>
<evidence type="ECO:0000313" key="2">
    <source>
        <dbReference type="Proteomes" id="UP000298588"/>
    </source>
</evidence>
<dbReference type="GO" id="GO:0016740">
    <property type="term" value="F:transferase activity"/>
    <property type="evidence" value="ECO:0007669"/>
    <property type="project" value="UniProtKB-KW"/>
</dbReference>
<dbReference type="OrthoDB" id="5497963at2"/>
<proteinExistence type="predicted"/>
<keyword evidence="1" id="KW-0808">Transferase</keyword>
<evidence type="ECO:0000313" key="1">
    <source>
        <dbReference type="EMBL" id="QCK87795.1"/>
    </source>
</evidence>
<organism evidence="1 2">
    <name type="scientific">Phreatobacter aquaticus</name>
    <dbReference type="NCBI Taxonomy" id="2570229"/>
    <lineage>
        <taxon>Bacteria</taxon>
        <taxon>Pseudomonadati</taxon>
        <taxon>Pseudomonadota</taxon>
        <taxon>Alphaproteobacteria</taxon>
        <taxon>Hyphomicrobiales</taxon>
        <taxon>Phreatobacteraceae</taxon>
        <taxon>Phreatobacter</taxon>
    </lineage>
</organism>
<dbReference type="AlphaFoldDB" id="A0A4D7QL32"/>
<dbReference type="RefSeq" id="WP_137101123.1">
    <property type="nucleotide sequence ID" value="NZ_CP039865.1"/>
</dbReference>
<sequence>MELLPPTIADSDSLRLACEILALDRAPAGRMALRLRLMQPDVSWPALIDLANQQGVLVPLIHALKQDGLLLPVRAAASPAERENHVTTRLDQAYRDHLTRRADLTDQIEAIIRALAPLGIEPLLLKGARHLVAPLSPWCAARSMRDLDICVAPDRLDEAVSTLRTLGYEAIEEGTAFDHHAPAMALTGRHGAVELHVDALALGGRKVLTTTEAWQHSEQIVATFGTFRVLRPQWHLLHGLLHHEIAERGHRRHILALKGLFEFASLGVSLPAAHWQELADHMAARGQAAAFGSWVAQAGMLFGLPLPDGPAITPDARRHAEATLARASDPYWRRRIGFIADQLRFAFARETLAHRYRMDERDVTVATALSQAGSILGRYGLGIVSRIAGRQDRSS</sequence>
<dbReference type="Pfam" id="PF14907">
    <property type="entry name" value="NTP_transf_5"/>
    <property type="match status" value="1"/>
</dbReference>